<evidence type="ECO:0000313" key="7">
    <source>
        <dbReference type="Proteomes" id="UP000436088"/>
    </source>
</evidence>
<dbReference type="Pfam" id="PF18052">
    <property type="entry name" value="Rx_N"/>
    <property type="match status" value="1"/>
</dbReference>
<protein>
    <submittedName>
        <fullName evidence="6">CC-NBS-LRR class disease resistance protein</fullName>
    </submittedName>
</protein>
<keyword evidence="3" id="KW-0611">Plant defense</keyword>
<evidence type="ECO:0000256" key="1">
    <source>
        <dbReference type="ARBA" id="ARBA00022737"/>
    </source>
</evidence>
<dbReference type="FunFam" id="3.40.50.300:FF:001091">
    <property type="entry name" value="Probable disease resistance protein At1g61300"/>
    <property type="match status" value="1"/>
</dbReference>
<name>A0A6A3AH55_HIBSY</name>
<dbReference type="Gene3D" id="3.40.50.300">
    <property type="entry name" value="P-loop containing nucleotide triphosphate hydrolases"/>
    <property type="match status" value="1"/>
</dbReference>
<sequence length="342" mass="39770">MDFSAISSVLQTIGRLLTMEVTSLWGVKDQVEDLQRELTWMQRFLKKVDARKLDDDVVRSHVAEIRELAYDAEDVIQTFALKVAPKKERRHFQSRITNLTRQLQTYKLGDEKSRDEAFSSYSNQRQELRRPYPHIPDENVVRLADDIKKLVSVLVDDFSLYVSICVLGGLGKTTLAKRIYHNSQVIDHFSRLTFAYVSQHCQKRKVWEGILYDLKILDEADGKIKDEALAKKLYDFLRKNKCLVIIDDIWSTDAWDLPKPAFPVIRDMRSKFLLTSRHREVVSHADRSGYLHELQCLNDKESWELFQKIAFRQTENTVYTGMEGLGKKMIHHCAGLPLAISH</sequence>
<dbReference type="Gene3D" id="1.20.5.4130">
    <property type="match status" value="1"/>
</dbReference>
<dbReference type="InterPro" id="IPR041118">
    <property type="entry name" value="Rx_N"/>
</dbReference>
<feature type="domain" description="NB-ARC" evidence="4">
    <location>
        <begin position="146"/>
        <end position="314"/>
    </location>
</feature>
<dbReference type="EMBL" id="VEPZ02001002">
    <property type="protein sequence ID" value="KAE8703113.1"/>
    <property type="molecule type" value="Genomic_DNA"/>
</dbReference>
<keyword evidence="2" id="KW-0547">Nucleotide-binding</keyword>
<reference evidence="6" key="1">
    <citation type="submission" date="2019-09" db="EMBL/GenBank/DDBJ databases">
        <title>Draft genome information of white flower Hibiscus syriacus.</title>
        <authorList>
            <person name="Kim Y.-M."/>
        </authorList>
    </citation>
    <scope>NUCLEOTIDE SEQUENCE [LARGE SCALE GENOMIC DNA]</scope>
    <source>
        <strain evidence="6">YM2019G1</strain>
    </source>
</reference>
<dbReference type="GO" id="GO:0006952">
    <property type="term" value="P:defense response"/>
    <property type="evidence" value="ECO:0007669"/>
    <property type="project" value="UniProtKB-KW"/>
</dbReference>
<keyword evidence="7" id="KW-1185">Reference proteome</keyword>
<dbReference type="Pfam" id="PF00931">
    <property type="entry name" value="NB-ARC"/>
    <property type="match status" value="1"/>
</dbReference>
<keyword evidence="1" id="KW-0677">Repeat</keyword>
<dbReference type="Gene3D" id="1.10.8.430">
    <property type="entry name" value="Helical domain of apoptotic protease-activating factors"/>
    <property type="match status" value="1"/>
</dbReference>
<evidence type="ECO:0000313" key="6">
    <source>
        <dbReference type="EMBL" id="KAE8703113.1"/>
    </source>
</evidence>
<accession>A0A6A3AH55</accession>
<dbReference type="AlphaFoldDB" id="A0A6A3AH55"/>
<dbReference type="Proteomes" id="UP000436088">
    <property type="component" value="Unassembled WGS sequence"/>
</dbReference>
<evidence type="ECO:0000259" key="4">
    <source>
        <dbReference type="Pfam" id="PF00931"/>
    </source>
</evidence>
<gene>
    <name evidence="6" type="ORF">F3Y22_tig00110474pilonHSYRG00139</name>
</gene>
<comment type="caution">
    <text evidence="6">The sequence shown here is derived from an EMBL/GenBank/DDBJ whole genome shotgun (WGS) entry which is preliminary data.</text>
</comment>
<evidence type="ECO:0000256" key="2">
    <source>
        <dbReference type="ARBA" id="ARBA00022741"/>
    </source>
</evidence>
<dbReference type="InterPro" id="IPR042197">
    <property type="entry name" value="Apaf_helical"/>
</dbReference>
<evidence type="ECO:0000259" key="5">
    <source>
        <dbReference type="Pfam" id="PF18052"/>
    </source>
</evidence>
<dbReference type="InterPro" id="IPR038005">
    <property type="entry name" value="RX-like_CC"/>
</dbReference>
<dbReference type="InterPro" id="IPR027417">
    <property type="entry name" value="P-loop_NTPase"/>
</dbReference>
<dbReference type="PANTHER" id="PTHR19338:SF66">
    <property type="entry name" value="NB-ARC DOMAIN-CONTAINING PROTEIN"/>
    <property type="match status" value="1"/>
</dbReference>
<dbReference type="CDD" id="cd14798">
    <property type="entry name" value="RX-CC_like"/>
    <property type="match status" value="1"/>
</dbReference>
<dbReference type="GO" id="GO:0043531">
    <property type="term" value="F:ADP binding"/>
    <property type="evidence" value="ECO:0007669"/>
    <property type="project" value="InterPro"/>
</dbReference>
<dbReference type="PRINTS" id="PR00364">
    <property type="entry name" value="DISEASERSIST"/>
</dbReference>
<dbReference type="InterPro" id="IPR002182">
    <property type="entry name" value="NB-ARC"/>
</dbReference>
<organism evidence="6 7">
    <name type="scientific">Hibiscus syriacus</name>
    <name type="common">Rose of Sharon</name>
    <dbReference type="NCBI Taxonomy" id="106335"/>
    <lineage>
        <taxon>Eukaryota</taxon>
        <taxon>Viridiplantae</taxon>
        <taxon>Streptophyta</taxon>
        <taxon>Embryophyta</taxon>
        <taxon>Tracheophyta</taxon>
        <taxon>Spermatophyta</taxon>
        <taxon>Magnoliopsida</taxon>
        <taxon>eudicotyledons</taxon>
        <taxon>Gunneridae</taxon>
        <taxon>Pentapetalae</taxon>
        <taxon>rosids</taxon>
        <taxon>malvids</taxon>
        <taxon>Malvales</taxon>
        <taxon>Malvaceae</taxon>
        <taxon>Malvoideae</taxon>
        <taxon>Hibiscus</taxon>
    </lineage>
</organism>
<evidence type="ECO:0000256" key="3">
    <source>
        <dbReference type="ARBA" id="ARBA00022821"/>
    </source>
</evidence>
<feature type="domain" description="Disease resistance N-terminal" evidence="5">
    <location>
        <begin position="5"/>
        <end position="93"/>
    </location>
</feature>
<dbReference type="SUPFAM" id="SSF52540">
    <property type="entry name" value="P-loop containing nucleoside triphosphate hydrolases"/>
    <property type="match status" value="1"/>
</dbReference>
<proteinExistence type="predicted"/>
<dbReference type="PANTHER" id="PTHR19338">
    <property type="entry name" value="TRANSLOCASE OF INNER MITOCHONDRIAL MEMBRANE 13 HOMOLOG"/>
    <property type="match status" value="1"/>
</dbReference>